<dbReference type="EMBL" id="MCFG01000134">
    <property type="protein sequence ID" value="ORX80823.1"/>
    <property type="molecule type" value="Genomic_DNA"/>
</dbReference>
<dbReference type="OrthoDB" id="10306288at2759"/>
<dbReference type="AlphaFoldDB" id="A0A1Y1X4W6"/>
<dbReference type="PANTHER" id="PTHR40050">
    <property type="entry name" value="INNER SPORE COAT PROTEIN H"/>
    <property type="match status" value="1"/>
</dbReference>
<evidence type="ECO:0000256" key="1">
    <source>
        <dbReference type="ARBA" id="ARBA00022729"/>
    </source>
</evidence>
<dbReference type="InterPro" id="IPR014867">
    <property type="entry name" value="Spore_coat_CotH_CotH2/3/7"/>
</dbReference>
<keyword evidence="1" id="KW-0732">Signal</keyword>
<evidence type="ECO:0000259" key="4">
    <source>
        <dbReference type="PROSITE" id="PS51763"/>
    </source>
</evidence>
<dbReference type="GO" id="GO:0016787">
    <property type="term" value="F:hydrolase activity"/>
    <property type="evidence" value="ECO:0007669"/>
    <property type="project" value="UniProtKB-KW"/>
</dbReference>
<keyword evidence="6" id="KW-1185">Reference proteome</keyword>
<dbReference type="SUPFAM" id="SSF64571">
    <property type="entry name" value="Cellulose docking domain, dockering"/>
    <property type="match status" value="1"/>
</dbReference>
<keyword evidence="2" id="KW-0677">Repeat</keyword>
<dbReference type="Proteomes" id="UP000193944">
    <property type="component" value="Unassembled WGS sequence"/>
</dbReference>
<keyword evidence="3" id="KW-0378">Hydrolase</keyword>
<gene>
    <name evidence="5" type="ORF">BCR32DRAFT_220708</name>
</gene>
<comment type="caution">
    <text evidence="5">The sequence shown here is derived from an EMBL/GenBank/DDBJ whole genome shotgun (WGS) entry which is preliminary data.</text>
</comment>
<dbReference type="Gene3D" id="3.90.1220.10">
    <property type="entry name" value="Cellulose docking domain, dockering"/>
    <property type="match status" value="1"/>
</dbReference>
<name>A0A1Y1X4W6_9FUNG</name>
<protein>
    <recommendedName>
        <fullName evidence="4">CBM10 domain-containing protein</fullName>
    </recommendedName>
</protein>
<evidence type="ECO:0000256" key="3">
    <source>
        <dbReference type="ARBA" id="ARBA00022801"/>
    </source>
</evidence>
<evidence type="ECO:0000256" key="2">
    <source>
        <dbReference type="ARBA" id="ARBA00022737"/>
    </source>
</evidence>
<dbReference type="PROSITE" id="PS51763">
    <property type="entry name" value="CBM10"/>
    <property type="match status" value="1"/>
</dbReference>
<reference evidence="5 6" key="2">
    <citation type="submission" date="2016-08" db="EMBL/GenBank/DDBJ databases">
        <title>Pervasive Adenine N6-methylation of Active Genes in Fungi.</title>
        <authorList>
            <consortium name="DOE Joint Genome Institute"/>
            <person name="Mondo S.J."/>
            <person name="Dannebaum R.O."/>
            <person name="Kuo R.C."/>
            <person name="Labutti K."/>
            <person name="Haridas S."/>
            <person name="Kuo A."/>
            <person name="Salamov A."/>
            <person name="Ahrendt S.R."/>
            <person name="Lipzen A."/>
            <person name="Sullivan W."/>
            <person name="Andreopoulos W.B."/>
            <person name="Clum A."/>
            <person name="Lindquist E."/>
            <person name="Daum C."/>
            <person name="Ramamoorthy G.K."/>
            <person name="Gryganskyi A."/>
            <person name="Culley D."/>
            <person name="Magnuson J.K."/>
            <person name="James T.Y."/>
            <person name="O'Malley M.A."/>
            <person name="Stajich J.E."/>
            <person name="Spatafora J.W."/>
            <person name="Visel A."/>
            <person name="Grigoriev I.V."/>
        </authorList>
    </citation>
    <scope>NUCLEOTIDE SEQUENCE [LARGE SCALE GENOMIC DNA]</scope>
    <source>
        <strain evidence="5 6">S4</strain>
    </source>
</reference>
<dbReference type="InterPro" id="IPR002883">
    <property type="entry name" value="CBM10/Dockerin_dom"/>
</dbReference>
<sequence length="579" mass="67327">MHITMPENTWKEMVKKAQITSQKQNTDFEVEANMSFVYEGKEENYIVDFKLGGKSSTEFSKPGYNIKIKSGDNKSLHGTKHFRLRSDQRDASMMRSKITTDILQKSGLIAVEVGYTELYINNKYMGFWVVSDSVKSKWIKRKFGNNNNEDIKTLYQCKDDSIRFDDESAKNKCVNAEKSYADYMEPFNNFVDQVNAAKTRADLEKIMDVDNFIKYMAWEWLMGSWDHFLGIYGHNLYWYQQPNGKWVYIPYDHDIELGQDLWTKFYPNKPFNHMEDIDFTNVSFKDFELNHPIIKILIHDDDTIFRELLGDIISRVFNPDTLLIHIDEIKKLISPYVKKDRNNNSSKINKRGKDLGFTYEHFLLNSEYTYINNYIKGFKGYGLKDWIRRRYQFAANYYGIYTDTDSSISSNQKHKLIEPRPEPVILSYKSKINKKISGITSLNILYQTIDPPLPDYIPDKTYANHQIPILGVNQYNLNRKSTKSISSTILYTNTTTKIIPTTTTKVKTITNTITSITTITKTKTKTSIIEPTVESENNPCPGIKLGYSCCEKCNSLITNKDGSWSLENFKICSIKYSCF</sequence>
<dbReference type="PANTHER" id="PTHR40050:SF1">
    <property type="entry name" value="INNER SPORE COAT PROTEIN H"/>
    <property type="match status" value="1"/>
</dbReference>
<organism evidence="5 6">
    <name type="scientific">Anaeromyces robustus</name>
    <dbReference type="NCBI Taxonomy" id="1754192"/>
    <lineage>
        <taxon>Eukaryota</taxon>
        <taxon>Fungi</taxon>
        <taxon>Fungi incertae sedis</taxon>
        <taxon>Chytridiomycota</taxon>
        <taxon>Chytridiomycota incertae sedis</taxon>
        <taxon>Neocallimastigomycetes</taxon>
        <taxon>Neocallimastigales</taxon>
        <taxon>Neocallimastigaceae</taxon>
        <taxon>Anaeromyces</taxon>
    </lineage>
</organism>
<accession>A0A1Y1X4W6</accession>
<evidence type="ECO:0000313" key="6">
    <source>
        <dbReference type="Proteomes" id="UP000193944"/>
    </source>
</evidence>
<reference evidence="5 6" key="1">
    <citation type="submission" date="2016-08" db="EMBL/GenBank/DDBJ databases">
        <title>A Parts List for Fungal Cellulosomes Revealed by Comparative Genomics.</title>
        <authorList>
            <consortium name="DOE Joint Genome Institute"/>
            <person name="Haitjema C.H."/>
            <person name="Gilmore S.P."/>
            <person name="Henske J.K."/>
            <person name="Solomon K.V."/>
            <person name="De Groot R."/>
            <person name="Kuo A."/>
            <person name="Mondo S.J."/>
            <person name="Salamov A.A."/>
            <person name="Labutti K."/>
            <person name="Zhao Z."/>
            <person name="Chiniquy J."/>
            <person name="Barry K."/>
            <person name="Brewer H.M."/>
            <person name="Purvine S.O."/>
            <person name="Wright A.T."/>
            <person name="Boxma B."/>
            <person name="Van Alen T."/>
            <person name="Hackstein J.H."/>
            <person name="Baker S.E."/>
            <person name="Grigoriev I.V."/>
            <person name="O'Malley M.A."/>
        </authorList>
    </citation>
    <scope>NUCLEOTIDE SEQUENCE [LARGE SCALE GENOMIC DNA]</scope>
    <source>
        <strain evidence="5 6">S4</strain>
    </source>
</reference>
<dbReference type="InterPro" id="IPR009034">
    <property type="entry name" value="Dockerin_dom_fun_sf"/>
</dbReference>
<evidence type="ECO:0000313" key="5">
    <source>
        <dbReference type="EMBL" id="ORX80823.1"/>
    </source>
</evidence>
<dbReference type="Pfam" id="PF08757">
    <property type="entry name" value="CotH"/>
    <property type="match status" value="1"/>
</dbReference>
<dbReference type="Pfam" id="PF02013">
    <property type="entry name" value="CBM_10"/>
    <property type="match status" value="1"/>
</dbReference>
<feature type="domain" description="CBM10" evidence="4">
    <location>
        <begin position="539"/>
        <end position="575"/>
    </location>
</feature>
<proteinExistence type="predicted"/>